<comment type="caution">
    <text evidence="1">The sequence shown here is derived from an EMBL/GenBank/DDBJ whole genome shotgun (WGS) entry which is preliminary data.</text>
</comment>
<keyword evidence="2" id="KW-1185">Reference proteome</keyword>
<dbReference type="Proteomes" id="UP001145114">
    <property type="component" value="Unassembled WGS sequence"/>
</dbReference>
<accession>A0ACC1HEE5</accession>
<keyword evidence="1" id="KW-0378">Hydrolase</keyword>
<name>A0ACC1HEE5_9FUNG</name>
<keyword evidence="1" id="KW-0645">Protease</keyword>
<evidence type="ECO:0000313" key="2">
    <source>
        <dbReference type="Proteomes" id="UP001145114"/>
    </source>
</evidence>
<sequence>MPNRQTSLSVGLQGISVNDIPKIEGLIGEVLSEVKTKGFEAKRIEAVLQSIELSYKHKTANFGLNLMRSISTGWFHGCNPIDLLELNKNIARLRDDIKHGNFFERMVDKYFVESKHQLNYTMVPDSEYHKRLDEDEQRRLEEKLSVLTPADIKTIYSKTEQLAKEQAKREDLSCLPTLKLEDVPRKGARYAVDLSAAECIPVQWRTTSTNGISYLSIINAFQSLPGDLTSYLPLFCDALTYLGTTKRDIAEIETDIRLYSGGITFGPVATTDHSSLELAEQGIMFSSHCLDANIPKMYELILELTSETDFRNVKRLKTLIAANAANLFDAIPNSGHFYARGLASSTLTSEMELAESYDGLNQVRFMSQLAALDDLTPVSEKLEAIRTHVFNKLGVRTAIITNKGSVDENQAQIDHFIEAYPGSPSHSKRENGDRSSGANTYKPFTPAAARLFCPLPFATNFAAKSVRTVPFAHPDSVKLQTLAKLLTPNFLHREIREINGAYGGGATFTATQGIFSFFSYRDPNPVNTIKTFERSVEWILSHDISEREMREAKLSIFGGLDAPLSVSQESMRYFTTGITDDMLQARREEFFSVTAKDVKEAAEKYLLARQSASEDSQFVSSLAIIGEQDLADNEKIKDWTRVSV</sequence>
<gene>
    <name evidence="1" type="primary">CYM1_2</name>
    <name evidence="1" type="ORF">EV182_002252</name>
</gene>
<protein>
    <submittedName>
        <fullName evidence="1">Mitochondrial presequence protease</fullName>
    </submittedName>
</protein>
<evidence type="ECO:0000313" key="1">
    <source>
        <dbReference type="EMBL" id="KAJ1674938.1"/>
    </source>
</evidence>
<dbReference type="EMBL" id="JAMZIH010005586">
    <property type="protein sequence ID" value="KAJ1674938.1"/>
    <property type="molecule type" value="Genomic_DNA"/>
</dbReference>
<organism evidence="1 2">
    <name type="scientific">Spiromyces aspiralis</name>
    <dbReference type="NCBI Taxonomy" id="68401"/>
    <lineage>
        <taxon>Eukaryota</taxon>
        <taxon>Fungi</taxon>
        <taxon>Fungi incertae sedis</taxon>
        <taxon>Zoopagomycota</taxon>
        <taxon>Kickxellomycotina</taxon>
        <taxon>Kickxellomycetes</taxon>
        <taxon>Kickxellales</taxon>
        <taxon>Kickxellaceae</taxon>
        <taxon>Spiromyces</taxon>
    </lineage>
</organism>
<reference evidence="1" key="1">
    <citation type="submission" date="2022-06" db="EMBL/GenBank/DDBJ databases">
        <title>Phylogenomic reconstructions and comparative analyses of Kickxellomycotina fungi.</title>
        <authorList>
            <person name="Reynolds N.K."/>
            <person name="Stajich J.E."/>
            <person name="Barry K."/>
            <person name="Grigoriev I.V."/>
            <person name="Crous P."/>
            <person name="Smith M.E."/>
        </authorList>
    </citation>
    <scope>NUCLEOTIDE SEQUENCE</scope>
    <source>
        <strain evidence="1">RSA 2271</strain>
    </source>
</reference>
<proteinExistence type="predicted"/>